<reference evidence="1 2" key="1">
    <citation type="submission" date="2021-03" db="EMBL/GenBank/DDBJ databases">
        <title>Antimicrobial resistance genes in bacteria isolated from Japanese honey, and their potential for conferring macrolide and lincosamide resistance in the American foulbrood pathogen Paenibacillus larvae.</title>
        <authorList>
            <person name="Okamoto M."/>
            <person name="Kumagai M."/>
            <person name="Kanamori H."/>
            <person name="Takamatsu D."/>
        </authorList>
    </citation>
    <scope>NUCLEOTIDE SEQUENCE [LARGE SCALE GENOMIC DNA]</scope>
    <source>
        <strain evidence="1 2">J21TS7</strain>
    </source>
</reference>
<accession>A0ABQ4LDT0</accession>
<keyword evidence="2" id="KW-1185">Reference proteome</keyword>
<evidence type="ECO:0000313" key="1">
    <source>
        <dbReference type="EMBL" id="GIO54714.1"/>
    </source>
</evidence>
<evidence type="ECO:0000313" key="2">
    <source>
        <dbReference type="Proteomes" id="UP000676601"/>
    </source>
</evidence>
<dbReference type="Proteomes" id="UP000676601">
    <property type="component" value="Unassembled WGS sequence"/>
</dbReference>
<organism evidence="1 2">
    <name type="scientific">Paenibacillus cineris</name>
    <dbReference type="NCBI Taxonomy" id="237530"/>
    <lineage>
        <taxon>Bacteria</taxon>
        <taxon>Bacillati</taxon>
        <taxon>Bacillota</taxon>
        <taxon>Bacilli</taxon>
        <taxon>Bacillales</taxon>
        <taxon>Paenibacillaceae</taxon>
        <taxon>Paenibacillus</taxon>
    </lineage>
</organism>
<dbReference type="EMBL" id="BORU01000001">
    <property type="protein sequence ID" value="GIO54714.1"/>
    <property type="molecule type" value="Genomic_DNA"/>
</dbReference>
<protein>
    <submittedName>
        <fullName evidence="1">Uncharacterized protein</fullName>
    </submittedName>
</protein>
<gene>
    <name evidence="1" type="ORF">J21TS7_30320</name>
</gene>
<comment type="caution">
    <text evidence="1">The sequence shown here is derived from an EMBL/GenBank/DDBJ whole genome shotgun (WGS) entry which is preliminary data.</text>
</comment>
<proteinExistence type="predicted"/>
<sequence>MLKNHMQQCRYVDLPQHLLISYFIRHRILLLSEVMIGRVPVRTGVLTLAARLKEGIGTGV</sequence>
<name>A0ABQ4LDT0_9BACL</name>